<name>A0ABS0LN74_9LACT</name>
<dbReference type="Proteomes" id="UP000823401">
    <property type="component" value="Unassembled WGS sequence"/>
</dbReference>
<evidence type="ECO:0008006" key="3">
    <source>
        <dbReference type="Google" id="ProtNLM"/>
    </source>
</evidence>
<gene>
    <name evidence="1" type="ORF">HYQ42_08830</name>
</gene>
<organism evidence="1 2">
    <name type="scientific">Ruoffia tabacinasalis</name>
    <dbReference type="NCBI Taxonomy" id="87458"/>
    <lineage>
        <taxon>Bacteria</taxon>
        <taxon>Bacillati</taxon>
        <taxon>Bacillota</taxon>
        <taxon>Bacilli</taxon>
        <taxon>Lactobacillales</taxon>
        <taxon>Aerococcaceae</taxon>
        <taxon>Ruoffia</taxon>
    </lineage>
</organism>
<sequence>MIKSCDSCGRNYNSNNTITKYHNYFNNEVNYGDTYEGRDICYECAIDDTEDLIQTGREYFEAIEINHGELPYDEENRFVP</sequence>
<protein>
    <recommendedName>
        <fullName evidence="3">C2H2-type domain-containing protein</fullName>
    </recommendedName>
</protein>
<proteinExistence type="predicted"/>
<reference evidence="1 2" key="1">
    <citation type="submission" date="2020-07" db="EMBL/GenBank/DDBJ databases">
        <title>Facklamia lactis sp. nov., isolated from raw milk.</title>
        <authorList>
            <person name="Doll E.V."/>
            <person name="Huptas C."/>
            <person name="Staib L."/>
            <person name="Wenning M."/>
            <person name="Scherer S."/>
        </authorList>
    </citation>
    <scope>NUCLEOTIDE SEQUENCE [LARGE SCALE GENOMIC DNA]</scope>
    <source>
        <strain evidence="1 2">DSM 104272</strain>
    </source>
</reference>
<dbReference type="EMBL" id="JACCEL010000022">
    <property type="protein sequence ID" value="MBG9978896.1"/>
    <property type="molecule type" value="Genomic_DNA"/>
</dbReference>
<evidence type="ECO:0000313" key="2">
    <source>
        <dbReference type="Proteomes" id="UP000823401"/>
    </source>
</evidence>
<evidence type="ECO:0000313" key="1">
    <source>
        <dbReference type="EMBL" id="MBG9978896.1"/>
    </source>
</evidence>
<accession>A0ABS0LN74</accession>
<dbReference type="RefSeq" id="WP_197104946.1">
    <property type="nucleotide sequence ID" value="NZ_JACCEL010000022.1"/>
</dbReference>
<comment type="caution">
    <text evidence="1">The sequence shown here is derived from an EMBL/GenBank/DDBJ whole genome shotgun (WGS) entry which is preliminary data.</text>
</comment>
<keyword evidence="2" id="KW-1185">Reference proteome</keyword>